<proteinExistence type="predicted"/>
<dbReference type="InterPro" id="IPR009057">
    <property type="entry name" value="Homeodomain-like_sf"/>
</dbReference>
<dbReference type="SUPFAM" id="SSF46689">
    <property type="entry name" value="Homeodomain-like"/>
    <property type="match status" value="1"/>
</dbReference>
<dbReference type="EMBL" id="QFOI01000375">
    <property type="protein sequence ID" value="PZP43373.1"/>
    <property type="molecule type" value="Genomic_DNA"/>
</dbReference>
<evidence type="ECO:0000259" key="3">
    <source>
        <dbReference type="PROSITE" id="PS50977"/>
    </source>
</evidence>
<evidence type="ECO:0000313" key="4">
    <source>
        <dbReference type="EMBL" id="PZP43373.1"/>
    </source>
</evidence>
<dbReference type="InterPro" id="IPR023772">
    <property type="entry name" value="DNA-bd_HTH_TetR-type_CS"/>
</dbReference>
<organism evidence="4 5">
    <name type="scientific">Pseudopedobacter saltans</name>
    <dbReference type="NCBI Taxonomy" id="151895"/>
    <lineage>
        <taxon>Bacteria</taxon>
        <taxon>Pseudomonadati</taxon>
        <taxon>Bacteroidota</taxon>
        <taxon>Sphingobacteriia</taxon>
        <taxon>Sphingobacteriales</taxon>
        <taxon>Sphingobacteriaceae</taxon>
        <taxon>Pseudopedobacter</taxon>
    </lineage>
</organism>
<dbReference type="GO" id="GO:0003677">
    <property type="term" value="F:DNA binding"/>
    <property type="evidence" value="ECO:0007669"/>
    <property type="project" value="UniProtKB-UniRule"/>
</dbReference>
<dbReference type="Gene3D" id="1.10.10.60">
    <property type="entry name" value="Homeodomain-like"/>
    <property type="match status" value="1"/>
</dbReference>
<gene>
    <name evidence="4" type="ORF">DI598_15850</name>
</gene>
<dbReference type="PROSITE" id="PS01081">
    <property type="entry name" value="HTH_TETR_1"/>
    <property type="match status" value="1"/>
</dbReference>
<dbReference type="PANTHER" id="PTHR43479">
    <property type="entry name" value="ACREF/ENVCD OPERON REPRESSOR-RELATED"/>
    <property type="match status" value="1"/>
</dbReference>
<dbReference type="InterPro" id="IPR001647">
    <property type="entry name" value="HTH_TetR"/>
</dbReference>
<dbReference type="SUPFAM" id="SSF48498">
    <property type="entry name" value="Tetracyclin repressor-like, C-terminal domain"/>
    <property type="match status" value="1"/>
</dbReference>
<evidence type="ECO:0000256" key="1">
    <source>
        <dbReference type="ARBA" id="ARBA00023125"/>
    </source>
</evidence>
<comment type="caution">
    <text evidence="4">The sequence shown here is derived from an EMBL/GenBank/DDBJ whole genome shotgun (WGS) entry which is preliminary data.</text>
</comment>
<protein>
    <recommendedName>
        <fullName evidence="3">HTH tetR-type domain-containing protein</fullName>
    </recommendedName>
</protein>
<feature type="domain" description="HTH tetR-type" evidence="3">
    <location>
        <begin position="6"/>
        <end position="66"/>
    </location>
</feature>
<feature type="DNA-binding region" description="H-T-H motif" evidence="2">
    <location>
        <begin position="29"/>
        <end position="48"/>
    </location>
</feature>
<dbReference type="Proteomes" id="UP000249645">
    <property type="component" value="Unassembled WGS sequence"/>
</dbReference>
<dbReference type="Gene3D" id="1.10.357.10">
    <property type="entry name" value="Tetracycline Repressor, domain 2"/>
    <property type="match status" value="1"/>
</dbReference>
<dbReference type="InterPro" id="IPR050624">
    <property type="entry name" value="HTH-type_Tx_Regulator"/>
</dbReference>
<keyword evidence="1 2" id="KW-0238">DNA-binding</keyword>
<reference evidence="4 5" key="1">
    <citation type="submission" date="2017-11" db="EMBL/GenBank/DDBJ databases">
        <title>Infants hospitalized years apart are colonized by the same room-sourced microbial strains.</title>
        <authorList>
            <person name="Brooks B."/>
            <person name="Olm M.R."/>
            <person name="Firek B.A."/>
            <person name="Baker R."/>
            <person name="Thomas B.C."/>
            <person name="Morowitz M.J."/>
            <person name="Banfield J.F."/>
        </authorList>
    </citation>
    <scope>NUCLEOTIDE SEQUENCE [LARGE SCALE GENOMIC DNA]</scope>
    <source>
        <strain evidence="4">S2_009_000_R2_76</strain>
    </source>
</reference>
<evidence type="ECO:0000313" key="5">
    <source>
        <dbReference type="Proteomes" id="UP000249645"/>
    </source>
</evidence>
<dbReference type="PRINTS" id="PR00455">
    <property type="entry name" value="HTHTETR"/>
</dbReference>
<accession>A0A2W5ELB0</accession>
<name>A0A2W5ELB0_9SPHI</name>
<sequence length="209" mass="24020">METEFNEKQLYIMDKALALFVNVGYSSSSVRAVAKAAGVNVAMIFYYFGSKEKLLEAIFTRHLQALERKWVEIEGLQKEGEPLYNLELFVDGFLGLANESQNFFRLMLRQSTLLVHDGFRFAKIAILKRVMENLITKNVNIGIEKGIFNKEVDPEFVMQFTTGTFFHTMIKYDLNNSSNPMADVSEKEIKGLNKNLKFILKAYLKYGIQ</sequence>
<dbReference type="PANTHER" id="PTHR43479:SF11">
    <property type="entry name" value="ACREF_ENVCD OPERON REPRESSOR-RELATED"/>
    <property type="match status" value="1"/>
</dbReference>
<dbReference type="Pfam" id="PF00440">
    <property type="entry name" value="TetR_N"/>
    <property type="match status" value="1"/>
</dbReference>
<dbReference type="AlphaFoldDB" id="A0A2W5ELB0"/>
<dbReference type="InterPro" id="IPR036271">
    <property type="entry name" value="Tet_transcr_reg_TetR-rel_C_sf"/>
</dbReference>
<dbReference type="PROSITE" id="PS50977">
    <property type="entry name" value="HTH_TETR_2"/>
    <property type="match status" value="1"/>
</dbReference>
<evidence type="ECO:0000256" key="2">
    <source>
        <dbReference type="PROSITE-ProRule" id="PRU00335"/>
    </source>
</evidence>